<name>A0A4T0IK43_WALIC</name>
<dbReference type="EMBL" id="SPOI01000307">
    <property type="protein sequence ID" value="TIB29117.1"/>
    <property type="molecule type" value="Genomic_DNA"/>
</dbReference>
<dbReference type="InterPro" id="IPR023210">
    <property type="entry name" value="NADP_OxRdtase_dom"/>
</dbReference>
<feature type="compositionally biased region" description="Low complexity" evidence="1">
    <location>
        <begin position="1059"/>
        <end position="1068"/>
    </location>
</feature>
<dbReference type="GO" id="GO:0005829">
    <property type="term" value="C:cytosol"/>
    <property type="evidence" value="ECO:0007669"/>
    <property type="project" value="TreeGrafter"/>
</dbReference>
<dbReference type="Gene3D" id="3.20.20.100">
    <property type="entry name" value="NADP-dependent oxidoreductase domain"/>
    <property type="match status" value="1"/>
</dbReference>
<accession>A0A4T0IK43</accession>
<feature type="region of interest" description="Disordered" evidence="1">
    <location>
        <begin position="567"/>
        <end position="625"/>
    </location>
</feature>
<dbReference type="InterPro" id="IPR021819">
    <property type="entry name" value="Far11/STRP_C"/>
</dbReference>
<dbReference type="AlphaFoldDB" id="A0A4T0IK43"/>
<dbReference type="SMART" id="SM01293">
    <property type="entry name" value="DUF3402"/>
    <property type="match status" value="1"/>
</dbReference>
<evidence type="ECO:0000313" key="5">
    <source>
        <dbReference type="Proteomes" id="UP000310689"/>
    </source>
</evidence>
<evidence type="ECO:0000259" key="2">
    <source>
        <dbReference type="SMART" id="SM01292"/>
    </source>
</evidence>
<evidence type="ECO:0000256" key="1">
    <source>
        <dbReference type="SAM" id="MobiDB-lite"/>
    </source>
</evidence>
<protein>
    <recommendedName>
        <fullName evidence="6">Protein FAM40A</fullName>
    </recommendedName>
</protein>
<dbReference type="InterPro" id="IPR036812">
    <property type="entry name" value="NAD(P)_OxRdtase_dom_sf"/>
</dbReference>
<organism evidence="4 5">
    <name type="scientific">Wallemia ichthyophaga</name>
    <dbReference type="NCBI Taxonomy" id="245174"/>
    <lineage>
        <taxon>Eukaryota</taxon>
        <taxon>Fungi</taxon>
        <taxon>Dikarya</taxon>
        <taxon>Basidiomycota</taxon>
        <taxon>Wallemiomycotina</taxon>
        <taxon>Wallemiomycetes</taxon>
        <taxon>Wallemiales</taxon>
        <taxon>Wallemiaceae</taxon>
        <taxon>Wallemia</taxon>
    </lineage>
</organism>
<dbReference type="PRINTS" id="PR00069">
    <property type="entry name" value="ALDKETRDTASE"/>
</dbReference>
<feature type="non-terminal residue" evidence="4">
    <location>
        <position position="1068"/>
    </location>
</feature>
<evidence type="ECO:0000313" key="4">
    <source>
        <dbReference type="EMBL" id="TIB29117.1"/>
    </source>
</evidence>
<dbReference type="InterPro" id="IPR040185">
    <property type="entry name" value="Far11/STRP"/>
</dbReference>
<dbReference type="Pfam" id="PF11882">
    <property type="entry name" value="DUF3402"/>
    <property type="match status" value="1"/>
</dbReference>
<evidence type="ECO:0008006" key="6">
    <source>
        <dbReference type="Google" id="ProtNLM"/>
    </source>
</evidence>
<dbReference type="CDD" id="cd19071">
    <property type="entry name" value="AKR_AKR1-5-like"/>
    <property type="match status" value="1"/>
</dbReference>
<dbReference type="InterPro" id="IPR018170">
    <property type="entry name" value="Aldo/ket_reductase_CS"/>
</dbReference>
<feature type="domain" description="Far11/STRP N-terminal" evidence="2">
    <location>
        <begin position="279"/>
        <end position="562"/>
    </location>
</feature>
<comment type="caution">
    <text evidence="4">The sequence shown here is derived from an EMBL/GenBank/DDBJ whole genome shotgun (WGS) entry which is preliminary data.</text>
</comment>
<dbReference type="GO" id="GO:0007010">
    <property type="term" value="P:cytoskeleton organization"/>
    <property type="evidence" value="ECO:0007669"/>
    <property type="project" value="TreeGrafter"/>
</dbReference>
<feature type="compositionally biased region" description="Pro residues" evidence="1">
    <location>
        <begin position="605"/>
        <end position="615"/>
    </location>
</feature>
<evidence type="ECO:0000259" key="3">
    <source>
        <dbReference type="SMART" id="SM01293"/>
    </source>
</evidence>
<gene>
    <name evidence="4" type="ORF">E3P86_03729</name>
</gene>
<dbReference type="SMART" id="SM01292">
    <property type="entry name" value="N1221"/>
    <property type="match status" value="1"/>
</dbReference>
<dbReference type="Pfam" id="PF07923">
    <property type="entry name" value="N1221"/>
    <property type="match status" value="1"/>
</dbReference>
<dbReference type="Proteomes" id="UP000310689">
    <property type="component" value="Unassembled WGS sequence"/>
</dbReference>
<feature type="region of interest" description="Disordered" evidence="1">
    <location>
        <begin position="1035"/>
        <end position="1068"/>
    </location>
</feature>
<dbReference type="GO" id="GO:0016491">
    <property type="term" value="F:oxidoreductase activity"/>
    <property type="evidence" value="ECO:0007669"/>
    <property type="project" value="InterPro"/>
</dbReference>
<sequence length="1068" mass="120367">MSSSLDIASTYTLPAGNNIPVLQLGVYKSPADVTHRSVQSAIQLGYRGVDTAQYYANESEAGSAIRESGKNIFITSKIMDSAGDVDANYAKCLESVNKINVGAVDLFLIHSPRYPNGAQDRKAVWLALERLAKEGRVKAIGVSNYGVKHLKELEEYASLPISVNQIELHPWNQMNDIVTYCKQKGIVVEAYCPLVRGRKADDAHLVKIAEQTGKSWAQVSDNADRQKLNADVFDFELSDDQMTLLNGLDAGEHIAPCPIDYDLDERQGRQSNPQLEPFDTFLDFDYTDDDTLPNELNEFYSYVDVRSVLDNKHEWQVGECGSWRDKPLDHRQSLIKDLLSAINADKLSERLRASRKLLYLFQGTFSEARNSRHQLECIIDNVHLIRLCGGLQSVTQALQAAVSFHAVVHSEYAHLAEPDFVEQLNIELGGYMEMLYYMVQILRDDNSFAEDLMHLDPSLPTYLFSLLSGLRDKTAKGYPVKKLLLLLWKTLLVVLGGWKDIDRIKELSYDLFSCNLATKDDNTIVKSNPVDLQQFFTQTSLKYPTYKPNAQPLPLNGLALASAPAPLKTSAPKQDLPSAFAVGPTVSGGKSSNINTAAPEAMPGTPLPTPPPSPAPGSKLKKTQFQTDQTKPFIFPFSENTSSVPTSIDEAGRLYAAHMHVPISLWQTHQIRKDFVRSLGYTNRYAEIAEAEGEKGSESNTGEDIGAPVDEFDASSIASQLHPYLHADNRVYMAKLMRIEMLYREILPYLHNCVIVLLKLLLATLNSQNTTLHHDGEHPSLSLDEMDVARHREITSKAVSAIVLLLLKWFKVSHVMKFQWLSTLLVDSNCILLMLKMYGFQDVLSMMRTQHEVEDLNFFNYCAANGKNNDNGAINSNTNTSIHPPHRKVPSINSNDGIPDFETFEKPDTRSYSWRNLFATINFMRIVQKLSKKRTHRLLLLVQYKSSAMLKRLLRISEPRLQLYVLKIIKGQVPYYGRKWRQSNMKVITAIYLNCRPELRDEWLASADVDQEIEDSLPQEQSLRAFVKFYNEKYYNTPGGQTQHVDVDAAPAKERRSHSQSQSQSHSH</sequence>
<dbReference type="Pfam" id="PF00248">
    <property type="entry name" value="Aldo_ket_red"/>
    <property type="match status" value="1"/>
</dbReference>
<dbReference type="SUPFAM" id="SSF51430">
    <property type="entry name" value="NAD(P)-linked oxidoreductase"/>
    <property type="match status" value="1"/>
</dbReference>
<feature type="domain" description="Far11/STRP C-terminal" evidence="3">
    <location>
        <begin position="645"/>
        <end position="1062"/>
    </location>
</feature>
<proteinExistence type="predicted"/>
<dbReference type="InterPro" id="IPR012486">
    <property type="entry name" value="Far11/STRP_N"/>
</dbReference>
<feature type="compositionally biased region" description="Basic and acidic residues" evidence="1">
    <location>
        <begin position="1045"/>
        <end position="1054"/>
    </location>
</feature>
<dbReference type="PANTHER" id="PTHR13239">
    <property type="entry name" value="PROTEIN REQUIRED FOR HYPHAL ANASTOMOSIS HAM-2"/>
    <property type="match status" value="1"/>
</dbReference>
<dbReference type="PROSITE" id="PS00062">
    <property type="entry name" value="ALDOKETO_REDUCTASE_2"/>
    <property type="match status" value="1"/>
</dbReference>
<dbReference type="PANTHER" id="PTHR13239:SF4">
    <property type="entry name" value="AT25231P"/>
    <property type="match status" value="1"/>
</dbReference>
<reference evidence="4 5" key="1">
    <citation type="submission" date="2019-03" db="EMBL/GenBank/DDBJ databases">
        <title>Sequencing 23 genomes of Wallemia ichthyophaga.</title>
        <authorList>
            <person name="Gostincar C."/>
        </authorList>
    </citation>
    <scope>NUCLEOTIDE SEQUENCE [LARGE SCALE GENOMIC DNA]</scope>
    <source>
        <strain evidence="4 5">EXF-6200</strain>
    </source>
</reference>
<dbReference type="InterPro" id="IPR020471">
    <property type="entry name" value="AKR"/>
</dbReference>